<organism evidence="1 2">
    <name type="scientific">Panagrolaimus sp. JU765</name>
    <dbReference type="NCBI Taxonomy" id="591449"/>
    <lineage>
        <taxon>Eukaryota</taxon>
        <taxon>Metazoa</taxon>
        <taxon>Ecdysozoa</taxon>
        <taxon>Nematoda</taxon>
        <taxon>Chromadorea</taxon>
        <taxon>Rhabditida</taxon>
        <taxon>Tylenchina</taxon>
        <taxon>Panagrolaimomorpha</taxon>
        <taxon>Panagrolaimoidea</taxon>
        <taxon>Panagrolaimidae</taxon>
        <taxon>Panagrolaimus</taxon>
    </lineage>
</organism>
<dbReference type="WBParaSite" id="JU765_v2.g4482.t1">
    <property type="protein sequence ID" value="JU765_v2.g4482.t1"/>
    <property type="gene ID" value="JU765_v2.g4482"/>
</dbReference>
<accession>A0AC34R8Y9</accession>
<dbReference type="Proteomes" id="UP000887576">
    <property type="component" value="Unplaced"/>
</dbReference>
<name>A0AC34R8Y9_9BILA</name>
<evidence type="ECO:0000313" key="2">
    <source>
        <dbReference type="WBParaSite" id="JU765_v2.g4482.t1"/>
    </source>
</evidence>
<sequence>MDSKKSLFGKLPENLLEKRGSNYTQVFFIDEQTSIHEKLSYRQKIKHFRIKVYNFLEKPRGTINFLYHLGIFLYIVVVHSLSVPGHKKWTMDLTFYMEISLAIYFTTEFFIRIWSIGADAKYAGFDGFVRYMKRFTSIIDIVIISVTFLIIFAHNGEVEPKTLEKIQFLQILRLLHIDRQLTTWKMIKKMIVRSFEELVTLYWISGLVFVFLAYCVYEIETYHEAKQKAENVTVQPTFKNYGESFWFSIITVLTVGFGDIVPKHWFSKFTVGILCLLGVCLFSAASSLVGVGLSLMVENEAKIQQETKVRNLAARLIQAWYRFYLISDDNRFADFRKFRKYCSDLHHVEERIKLARALAKKAAIKRQIKPKIFSQYSMSFKRRGSDPEKHSDFYSNAATELGMTTLIQNSAFLNVNRNRSFKVIQDLLSDKPKTLSPRKLSAFVSSGELPPIPPNLARRSSSGAVQPSRVLQVGVPSTRRAMFFQHLQSLSSAPLGVSMLHPQQSKEPDPSIISYSEASTGSVDFSDEEKLLDYYYDPYKGDTASVGRRSQDTTISALDDDAINRYRQILRMLHYFIFQITKKKFHRARKPYELMDAESELAEMEYQRMQKIKELELRIQATIGKPTISPFEMDEGDGGKKRNIEDRIELCEISLRKLEMKMQIVENLGNQILETFQQKTLNHHHHENQNQRERFVSTGHDNRETETKDEIKTKDEQKRRVLFKDKSFG</sequence>
<reference evidence="2" key="1">
    <citation type="submission" date="2022-11" db="UniProtKB">
        <authorList>
            <consortium name="WormBaseParasite"/>
        </authorList>
    </citation>
    <scope>IDENTIFICATION</scope>
</reference>
<protein>
    <submittedName>
        <fullName evidence="2">Ion transport domain-containing protein</fullName>
    </submittedName>
</protein>
<evidence type="ECO:0000313" key="1">
    <source>
        <dbReference type="Proteomes" id="UP000887576"/>
    </source>
</evidence>
<proteinExistence type="predicted"/>